<dbReference type="Pfam" id="PF00149">
    <property type="entry name" value="Metallophos"/>
    <property type="match status" value="1"/>
</dbReference>
<protein>
    <recommendedName>
        <fullName evidence="5">SMB domain-containing protein</fullName>
    </recommendedName>
</protein>
<dbReference type="PROSITE" id="PS50958">
    <property type="entry name" value="SMB_2"/>
    <property type="match status" value="1"/>
</dbReference>
<accession>A0AA36HPN7</accession>
<dbReference type="AlphaFoldDB" id="A0AA36HPN7"/>
<dbReference type="InterPro" id="IPR036024">
    <property type="entry name" value="Somatomedin_B-like_dom_sf"/>
</dbReference>
<evidence type="ECO:0000313" key="7">
    <source>
        <dbReference type="Proteomes" id="UP001178507"/>
    </source>
</evidence>
<evidence type="ECO:0000256" key="3">
    <source>
        <dbReference type="ARBA" id="ARBA00023157"/>
    </source>
</evidence>
<feature type="compositionally biased region" description="Pro residues" evidence="4">
    <location>
        <begin position="331"/>
        <end position="344"/>
    </location>
</feature>
<dbReference type="Pfam" id="PF01033">
    <property type="entry name" value="Somatomedin_B"/>
    <property type="match status" value="2"/>
</dbReference>
<evidence type="ECO:0000256" key="2">
    <source>
        <dbReference type="ARBA" id="ARBA00022801"/>
    </source>
</evidence>
<name>A0AA36HPN7_9DINO</name>
<dbReference type="PANTHER" id="PTHR10161">
    <property type="entry name" value="TARTRATE-RESISTANT ACID PHOSPHATASE TYPE 5"/>
    <property type="match status" value="1"/>
</dbReference>
<proteinExistence type="predicted"/>
<evidence type="ECO:0000313" key="6">
    <source>
        <dbReference type="EMBL" id="CAJ1373024.1"/>
    </source>
</evidence>
<dbReference type="InterPro" id="IPR051558">
    <property type="entry name" value="Metallophosphoesterase_PAP"/>
</dbReference>
<evidence type="ECO:0000256" key="1">
    <source>
        <dbReference type="ARBA" id="ARBA00022729"/>
    </source>
</evidence>
<dbReference type="InterPro" id="IPR001212">
    <property type="entry name" value="Somatomedin_B_dom"/>
</dbReference>
<dbReference type="SMART" id="SM00201">
    <property type="entry name" value="SO"/>
    <property type="match status" value="2"/>
</dbReference>
<feature type="domain" description="SMB" evidence="5">
    <location>
        <begin position="379"/>
        <end position="431"/>
    </location>
</feature>
<evidence type="ECO:0000259" key="5">
    <source>
        <dbReference type="PROSITE" id="PS50958"/>
    </source>
</evidence>
<organism evidence="6 7">
    <name type="scientific">Effrenium voratum</name>
    <dbReference type="NCBI Taxonomy" id="2562239"/>
    <lineage>
        <taxon>Eukaryota</taxon>
        <taxon>Sar</taxon>
        <taxon>Alveolata</taxon>
        <taxon>Dinophyceae</taxon>
        <taxon>Suessiales</taxon>
        <taxon>Symbiodiniaceae</taxon>
        <taxon>Effrenium</taxon>
    </lineage>
</organism>
<dbReference type="SUPFAM" id="SSF56300">
    <property type="entry name" value="Metallo-dependent phosphatases"/>
    <property type="match status" value="1"/>
</dbReference>
<keyword evidence="1" id="KW-0732">Signal</keyword>
<sequence length="432" mass="47773">MWRVLAAQLGVAAGSVSFLTLGDWGGYDLGSFHQKAVTDVAKQMAKTATANAAAFVVNTGDNFYYCGITSTSDKQVADDFTNIYTDKSLKVPWYSVLGNHEYGYDVEAQCQLSSKLSNWVMDSRYYTKRVALAEDQHISFIFLDSSPCVADYRGEDDSRWDPCGSEFPTCDPIMEGPCKFHENILTQNCTAQFEWFQAQIKKVPKEDWLIIVGHHPADEMDVEDFVSVMNQHGFDLYLNGHTHLLNQYSIDGKGAYVTSGAGAMVKTQDQEIEEDHLAQAASGKVKTVWEQKVAGFTLHTFSPDFKELKTQFVDYKGNVLHEFSVTRGAPSPSPPPSPPSPPSPSTGACKQYGCGRYDPSHSCQCNSFCKEHHDCCSDFKSTCGGGTGSCKEYKCGKYNPTHSCQCNSQCKEHKDCCSDYSTTCKGFVQTVV</sequence>
<feature type="region of interest" description="Disordered" evidence="4">
    <location>
        <begin position="325"/>
        <end position="344"/>
    </location>
</feature>
<dbReference type="Gene3D" id="4.10.410.20">
    <property type="match status" value="2"/>
</dbReference>
<dbReference type="Proteomes" id="UP001178507">
    <property type="component" value="Unassembled WGS sequence"/>
</dbReference>
<keyword evidence="3" id="KW-1015">Disulfide bond</keyword>
<dbReference type="GO" id="GO:0016787">
    <property type="term" value="F:hydrolase activity"/>
    <property type="evidence" value="ECO:0007669"/>
    <property type="project" value="UniProtKB-KW"/>
</dbReference>
<dbReference type="PANTHER" id="PTHR10161:SF14">
    <property type="entry name" value="TARTRATE-RESISTANT ACID PHOSPHATASE TYPE 5"/>
    <property type="match status" value="1"/>
</dbReference>
<dbReference type="SUPFAM" id="SSF90188">
    <property type="entry name" value="Somatomedin B domain"/>
    <property type="match status" value="2"/>
</dbReference>
<dbReference type="PROSITE" id="PS00524">
    <property type="entry name" value="SMB_1"/>
    <property type="match status" value="2"/>
</dbReference>
<dbReference type="InterPro" id="IPR004843">
    <property type="entry name" value="Calcineurin-like_PHP"/>
</dbReference>
<dbReference type="EMBL" id="CAUJNA010000171">
    <property type="protein sequence ID" value="CAJ1373024.1"/>
    <property type="molecule type" value="Genomic_DNA"/>
</dbReference>
<keyword evidence="7" id="KW-1185">Reference proteome</keyword>
<dbReference type="Gene3D" id="3.60.21.10">
    <property type="match status" value="1"/>
</dbReference>
<dbReference type="InterPro" id="IPR029052">
    <property type="entry name" value="Metallo-depent_PP-like"/>
</dbReference>
<evidence type="ECO:0000256" key="4">
    <source>
        <dbReference type="SAM" id="MobiDB-lite"/>
    </source>
</evidence>
<reference evidence="6" key="1">
    <citation type="submission" date="2023-08" db="EMBL/GenBank/DDBJ databases">
        <authorList>
            <person name="Chen Y."/>
            <person name="Shah S."/>
            <person name="Dougan E. K."/>
            <person name="Thang M."/>
            <person name="Chan C."/>
        </authorList>
    </citation>
    <scope>NUCLEOTIDE SEQUENCE</scope>
</reference>
<keyword evidence="2" id="KW-0378">Hydrolase</keyword>
<gene>
    <name evidence="6" type="ORF">EVOR1521_LOCUS2975</name>
</gene>
<comment type="caution">
    <text evidence="6">The sequence shown here is derived from an EMBL/GenBank/DDBJ whole genome shotgun (WGS) entry which is preliminary data.</text>
</comment>